<keyword evidence="2" id="KW-1133">Transmembrane helix</keyword>
<dbReference type="CDD" id="cd00198">
    <property type="entry name" value="vWFA"/>
    <property type="match status" value="1"/>
</dbReference>
<keyword evidence="5" id="KW-1185">Reference proteome</keyword>
<sequence length="936" mass="102304">MSPRVKKLGFGALVVGIGIAGLYLYLRYVWYAGPTLAWARGDKNYELLSPRMLGIGLLAPYFLWMIGRSLADLPMVQRVLSVVLRMAFVVLLALGLARLARTATTQKVCTVYLVDVSDSVPDAALEDARAEIQKGLAAKPGDALVRVITFARRPRVVELADDAKTAPALERHGEKNSGMGAATDLASALQLAYGQYPAGYLRRAVILSDGVQTDGDVLAEANRARQFGVKIFSIAYHRPVPGEVAVRELRVPDKVHVGEPFEVHATVFTSRAQKVKGVLKQGEAINGLDGVKMLDLKPGDNDVSWKSVVHVAGEVTYALDLSDIGEDHFKENNRYAVTAAVPGRPAVLYVEGNTARANYLSSALSAQQFDVDVRGPRELPSSLRELERYDFVILSDAPAEAVSLTQQEALEQYVRDLGGGFLFAGGEHGYGLGGWYHTTVERILPVRMDSEKRRDEPGVAMVLVIDRSGSMSGMPLEMAKAAAKATADTLSGDDLLEVIAFDSQPTRVVKMTPAKHRARIQNDIARIQPGGGTEIFSALDAGYQALTVTRARRKHVILLTDGQASNNGIRDLVQAMVAEGITVSSVGLGGGVDETLLRMVADIGGGRFYKVLDPQSLPRVFTRETEMVSRSAAVEEYFQPRVATPADFLRGVDVRSAPFLHGYVATKMKPSPAQKILESELEEPILARWHVGLGWSLAWTSDVKNLWAVEWLRWPGYGQFWGQLVREHMRQKRRQQLDMRAEIDPATGHVKASIDAVGSDDKFQNGLEGKFEITGPMGGTSVQAGDKNAKGETKKTVMRQTAPGRYEVDFPLDRYGSFLLHAALEKSVDDGKGGTKSAVVAESFGHVTNPYPREYLALAPDTVTLARTAEVTSGKLDPDPKTIFDPAGETISYHQDLWSRFILAAIVVFLLDLLLRRIRIFDRKKTARPSFAVASR</sequence>
<name>A0ABZ2LIU4_9BACT</name>
<feature type="transmembrane region" description="Helical" evidence="2">
    <location>
        <begin position="48"/>
        <end position="67"/>
    </location>
</feature>
<dbReference type="Gene3D" id="3.40.50.410">
    <property type="entry name" value="von Willebrand factor, type A domain"/>
    <property type="match status" value="1"/>
</dbReference>
<feature type="region of interest" description="Disordered" evidence="1">
    <location>
        <begin position="774"/>
        <end position="794"/>
    </location>
</feature>
<dbReference type="PANTHER" id="PTHR37947:SF2">
    <property type="entry name" value="VON WILLEBRAND FACTOR TYPE A"/>
    <property type="match status" value="1"/>
</dbReference>
<keyword evidence="2" id="KW-0812">Transmembrane</keyword>
<protein>
    <submittedName>
        <fullName evidence="4">VWA domain-containing protein</fullName>
    </submittedName>
</protein>
<dbReference type="InterPro" id="IPR002035">
    <property type="entry name" value="VWF_A"/>
</dbReference>
<dbReference type="PROSITE" id="PS50234">
    <property type="entry name" value="VWFA"/>
    <property type="match status" value="1"/>
</dbReference>
<keyword evidence="2" id="KW-0472">Membrane</keyword>
<proteinExistence type="predicted"/>
<evidence type="ECO:0000313" key="4">
    <source>
        <dbReference type="EMBL" id="WXB09691.1"/>
    </source>
</evidence>
<organism evidence="4 5">
    <name type="scientific">Pendulispora rubella</name>
    <dbReference type="NCBI Taxonomy" id="2741070"/>
    <lineage>
        <taxon>Bacteria</taxon>
        <taxon>Pseudomonadati</taxon>
        <taxon>Myxococcota</taxon>
        <taxon>Myxococcia</taxon>
        <taxon>Myxococcales</taxon>
        <taxon>Sorangiineae</taxon>
        <taxon>Pendulisporaceae</taxon>
        <taxon>Pendulispora</taxon>
    </lineage>
</organism>
<feature type="transmembrane region" description="Helical" evidence="2">
    <location>
        <begin position="7"/>
        <end position="28"/>
    </location>
</feature>
<dbReference type="Pfam" id="PF00092">
    <property type="entry name" value="VWA"/>
    <property type="match status" value="2"/>
</dbReference>
<dbReference type="Gene3D" id="3.40.50.880">
    <property type="match status" value="2"/>
</dbReference>
<feature type="transmembrane region" description="Helical" evidence="2">
    <location>
        <begin position="79"/>
        <end position="100"/>
    </location>
</feature>
<evidence type="ECO:0000259" key="3">
    <source>
        <dbReference type="PROSITE" id="PS50234"/>
    </source>
</evidence>
<gene>
    <name evidence="4" type="ORF">LVJ94_20980</name>
</gene>
<dbReference type="EMBL" id="CP089983">
    <property type="protein sequence ID" value="WXB09691.1"/>
    <property type="molecule type" value="Genomic_DNA"/>
</dbReference>
<accession>A0ABZ2LIU4</accession>
<dbReference type="SMART" id="SM00327">
    <property type="entry name" value="VWA"/>
    <property type="match status" value="2"/>
</dbReference>
<dbReference type="Proteomes" id="UP001374803">
    <property type="component" value="Chromosome"/>
</dbReference>
<dbReference type="RefSeq" id="WP_394839364.1">
    <property type="nucleotide sequence ID" value="NZ_CP089929.1"/>
</dbReference>
<dbReference type="SUPFAM" id="SSF52317">
    <property type="entry name" value="Class I glutamine amidotransferase-like"/>
    <property type="match status" value="1"/>
</dbReference>
<dbReference type="InterPro" id="IPR036465">
    <property type="entry name" value="vWFA_dom_sf"/>
</dbReference>
<evidence type="ECO:0000256" key="1">
    <source>
        <dbReference type="SAM" id="MobiDB-lite"/>
    </source>
</evidence>
<evidence type="ECO:0000313" key="5">
    <source>
        <dbReference type="Proteomes" id="UP001374803"/>
    </source>
</evidence>
<feature type="domain" description="VWFA" evidence="3">
    <location>
        <begin position="460"/>
        <end position="625"/>
    </location>
</feature>
<dbReference type="InterPro" id="IPR029062">
    <property type="entry name" value="Class_I_gatase-like"/>
</dbReference>
<dbReference type="PANTHER" id="PTHR37947">
    <property type="entry name" value="BLL2462 PROTEIN"/>
    <property type="match status" value="1"/>
</dbReference>
<feature type="transmembrane region" description="Helical" evidence="2">
    <location>
        <begin position="897"/>
        <end position="915"/>
    </location>
</feature>
<evidence type="ECO:0000256" key="2">
    <source>
        <dbReference type="SAM" id="Phobius"/>
    </source>
</evidence>
<reference evidence="4" key="1">
    <citation type="submission" date="2021-12" db="EMBL/GenBank/DDBJ databases">
        <title>Discovery of the Pendulisporaceae a myxobacterial family with distinct sporulation behavior and unique specialized metabolism.</title>
        <authorList>
            <person name="Garcia R."/>
            <person name="Popoff A."/>
            <person name="Bader C.D."/>
            <person name="Loehr J."/>
            <person name="Walesch S."/>
            <person name="Walt C."/>
            <person name="Boldt J."/>
            <person name="Bunk B."/>
            <person name="Haeckl F.J.F.P.J."/>
            <person name="Gunesch A.P."/>
            <person name="Birkelbach J."/>
            <person name="Nuebel U."/>
            <person name="Pietschmann T."/>
            <person name="Bach T."/>
            <person name="Mueller R."/>
        </authorList>
    </citation>
    <scope>NUCLEOTIDE SEQUENCE</scope>
    <source>
        <strain evidence="4">MSr11367</strain>
    </source>
</reference>
<dbReference type="SUPFAM" id="SSF53300">
    <property type="entry name" value="vWA-like"/>
    <property type="match status" value="2"/>
</dbReference>